<dbReference type="Proteomes" id="UP000789375">
    <property type="component" value="Unassembled WGS sequence"/>
</dbReference>
<name>A0A9N9DSQ6_FUNMO</name>
<accession>A0A9N9DSQ6</accession>
<keyword evidence="2" id="KW-1185">Reference proteome</keyword>
<sequence length="66" mass="7335">SITSLESRLLKVKALFVMTVCSFKYYSPRSGISWEDELQGKESLQAISSAIQEALATAEPLKEIKN</sequence>
<evidence type="ECO:0000313" key="1">
    <source>
        <dbReference type="EMBL" id="CAG8646619.1"/>
    </source>
</evidence>
<comment type="caution">
    <text evidence="1">The sequence shown here is derived from an EMBL/GenBank/DDBJ whole genome shotgun (WGS) entry which is preliminary data.</text>
</comment>
<gene>
    <name evidence="1" type="ORF">FMOSSE_LOCUS11262</name>
</gene>
<reference evidence="1" key="1">
    <citation type="submission" date="2021-06" db="EMBL/GenBank/DDBJ databases">
        <authorList>
            <person name="Kallberg Y."/>
            <person name="Tangrot J."/>
            <person name="Rosling A."/>
        </authorList>
    </citation>
    <scope>NUCLEOTIDE SEQUENCE</scope>
    <source>
        <strain evidence="1">87-6 pot B 2015</strain>
    </source>
</reference>
<protein>
    <submittedName>
        <fullName evidence="1">7941_t:CDS:1</fullName>
    </submittedName>
</protein>
<proteinExistence type="predicted"/>
<dbReference type="EMBL" id="CAJVPP010004252">
    <property type="protein sequence ID" value="CAG8646619.1"/>
    <property type="molecule type" value="Genomic_DNA"/>
</dbReference>
<evidence type="ECO:0000313" key="2">
    <source>
        <dbReference type="Proteomes" id="UP000789375"/>
    </source>
</evidence>
<feature type="non-terminal residue" evidence="1">
    <location>
        <position position="1"/>
    </location>
</feature>
<dbReference type="AlphaFoldDB" id="A0A9N9DSQ6"/>
<organism evidence="1 2">
    <name type="scientific">Funneliformis mosseae</name>
    <name type="common">Endomycorrhizal fungus</name>
    <name type="synonym">Glomus mosseae</name>
    <dbReference type="NCBI Taxonomy" id="27381"/>
    <lineage>
        <taxon>Eukaryota</taxon>
        <taxon>Fungi</taxon>
        <taxon>Fungi incertae sedis</taxon>
        <taxon>Mucoromycota</taxon>
        <taxon>Glomeromycotina</taxon>
        <taxon>Glomeromycetes</taxon>
        <taxon>Glomerales</taxon>
        <taxon>Glomeraceae</taxon>
        <taxon>Funneliformis</taxon>
    </lineage>
</organism>